<keyword evidence="2" id="KW-1185">Reference proteome</keyword>
<dbReference type="Proteomes" id="UP000658514">
    <property type="component" value="Unassembled WGS sequence"/>
</dbReference>
<evidence type="ECO:0000313" key="1">
    <source>
        <dbReference type="EMBL" id="MBD2199464.1"/>
    </source>
</evidence>
<evidence type="ECO:0000313" key="2">
    <source>
        <dbReference type="Proteomes" id="UP000658514"/>
    </source>
</evidence>
<dbReference type="EMBL" id="JACJQH010000060">
    <property type="protein sequence ID" value="MBD2199464.1"/>
    <property type="molecule type" value="Genomic_DNA"/>
</dbReference>
<proteinExistence type="predicted"/>
<name>A0ABR8AIA8_9CYAN</name>
<reference evidence="1 2" key="1">
    <citation type="journal article" date="2020" name="ISME J.">
        <title>Comparative genomics reveals insights into cyanobacterial evolution and habitat adaptation.</title>
        <authorList>
            <person name="Chen M.Y."/>
            <person name="Teng W.K."/>
            <person name="Zhao L."/>
            <person name="Hu C.X."/>
            <person name="Zhou Y.K."/>
            <person name="Han B.P."/>
            <person name="Song L.R."/>
            <person name="Shu W.S."/>
        </authorList>
    </citation>
    <scope>NUCLEOTIDE SEQUENCE [LARGE SCALE GENOMIC DNA]</scope>
    <source>
        <strain evidence="1 2">FACHB-288</strain>
    </source>
</reference>
<sequence>MTILIGSGKNAKQNFVNGTGALYFDEDGSATAFTQVQFAQFSDPVLGVASLGVADFVVV</sequence>
<gene>
    <name evidence="1" type="ORF">H6G24_28950</name>
</gene>
<dbReference type="RefSeq" id="WP_190548956.1">
    <property type="nucleotide sequence ID" value="NZ_CAWPNO010000096.1"/>
</dbReference>
<accession>A0ABR8AIA8</accession>
<protein>
    <submittedName>
        <fullName evidence="1">Uncharacterized protein</fullName>
    </submittedName>
</protein>
<comment type="caution">
    <text evidence="1">The sequence shown here is derived from an EMBL/GenBank/DDBJ whole genome shotgun (WGS) entry which is preliminary data.</text>
</comment>
<organism evidence="1 2">
    <name type="scientific">Calothrix parietina FACHB-288</name>
    <dbReference type="NCBI Taxonomy" id="2692896"/>
    <lineage>
        <taxon>Bacteria</taxon>
        <taxon>Bacillati</taxon>
        <taxon>Cyanobacteriota</taxon>
        <taxon>Cyanophyceae</taxon>
        <taxon>Nostocales</taxon>
        <taxon>Calotrichaceae</taxon>
        <taxon>Calothrix</taxon>
    </lineage>
</organism>